<keyword evidence="1" id="KW-1133">Transmembrane helix</keyword>
<keyword evidence="3" id="KW-1185">Reference proteome</keyword>
<evidence type="ECO:0000313" key="2">
    <source>
        <dbReference type="EMBL" id="MCJ2178417.1"/>
    </source>
</evidence>
<keyword evidence="1" id="KW-0472">Membrane</keyword>
<reference evidence="2" key="1">
    <citation type="submission" date="2022-03" db="EMBL/GenBank/DDBJ databases">
        <title>Identification of a novel bacterium isolated from mangrove sediments.</title>
        <authorList>
            <person name="Pan X."/>
        </authorList>
    </citation>
    <scope>NUCLEOTIDE SEQUENCE</scope>
    <source>
        <strain evidence="2">B2580</strain>
    </source>
</reference>
<evidence type="ECO:0008006" key="4">
    <source>
        <dbReference type="Google" id="ProtNLM"/>
    </source>
</evidence>
<evidence type="ECO:0000256" key="1">
    <source>
        <dbReference type="SAM" id="Phobius"/>
    </source>
</evidence>
<proteinExistence type="predicted"/>
<comment type="caution">
    <text evidence="2">The sequence shown here is derived from an EMBL/GenBank/DDBJ whole genome shotgun (WGS) entry which is preliminary data.</text>
</comment>
<feature type="transmembrane region" description="Helical" evidence="1">
    <location>
        <begin position="80"/>
        <end position="98"/>
    </location>
</feature>
<sequence>MNPQNAGVIADEERARIAALLIRYPDNTPEELAELTNWFDRVATPLDLGMLASNPDAAKQYRAYRAQHIDRFKFKDMTRAALFIGTVSAVIAGIGLLMP</sequence>
<evidence type="ECO:0000313" key="3">
    <source>
        <dbReference type="Proteomes" id="UP001162880"/>
    </source>
</evidence>
<gene>
    <name evidence="2" type="ORF">MTR64_07565</name>
</gene>
<dbReference type="Proteomes" id="UP001162880">
    <property type="component" value="Unassembled WGS sequence"/>
</dbReference>
<dbReference type="RefSeq" id="WP_243992450.1">
    <property type="nucleotide sequence ID" value="NZ_JALHLE010000009.1"/>
</dbReference>
<keyword evidence="1" id="KW-0812">Transmembrane</keyword>
<accession>A0ABT0B018</accession>
<protein>
    <recommendedName>
        <fullName evidence="4">Anti-sigma factor</fullName>
    </recommendedName>
</protein>
<dbReference type="EMBL" id="JALHLE010000009">
    <property type="protein sequence ID" value="MCJ2178417.1"/>
    <property type="molecule type" value="Genomic_DNA"/>
</dbReference>
<organism evidence="2 3">
    <name type="scientific">Novosphingobium album</name>
    <name type="common">ex Hu et al. 2023</name>
    <dbReference type="NCBI Taxonomy" id="2930093"/>
    <lineage>
        <taxon>Bacteria</taxon>
        <taxon>Pseudomonadati</taxon>
        <taxon>Pseudomonadota</taxon>
        <taxon>Alphaproteobacteria</taxon>
        <taxon>Sphingomonadales</taxon>
        <taxon>Sphingomonadaceae</taxon>
        <taxon>Novosphingobium</taxon>
    </lineage>
</organism>
<name>A0ABT0B018_9SPHN</name>